<dbReference type="AlphaFoldDB" id="A0A9K3CXU4"/>
<feature type="chain" id="PRO_5039923715" description="Tyrosine-protein kinase ephrin type A/B receptor-like domain-containing protein" evidence="1">
    <location>
        <begin position="21"/>
        <end position="648"/>
    </location>
</feature>
<dbReference type="Pfam" id="PF07699">
    <property type="entry name" value="Ephrin_rec_like"/>
    <property type="match status" value="2"/>
</dbReference>
<keyword evidence="1" id="KW-0732">Signal</keyword>
<gene>
    <name evidence="3" type="ORF">KIPB_006941</name>
</gene>
<dbReference type="SMART" id="SM00612">
    <property type="entry name" value="Kelch"/>
    <property type="match status" value="3"/>
</dbReference>
<feature type="domain" description="Tyrosine-protein kinase ephrin type A/B receptor-like" evidence="2">
    <location>
        <begin position="514"/>
        <end position="552"/>
    </location>
</feature>
<keyword evidence="4" id="KW-1185">Reference proteome</keyword>
<reference evidence="3 4" key="1">
    <citation type="journal article" date="2018" name="PLoS ONE">
        <title>The draft genome of Kipferlia bialata reveals reductive genome evolution in fornicate parasites.</title>
        <authorList>
            <person name="Tanifuji G."/>
            <person name="Takabayashi S."/>
            <person name="Kume K."/>
            <person name="Takagi M."/>
            <person name="Nakayama T."/>
            <person name="Kamikawa R."/>
            <person name="Inagaki Y."/>
            <person name="Hashimoto T."/>
        </authorList>
    </citation>
    <scope>NUCLEOTIDE SEQUENCE [LARGE SCALE GENOMIC DNA]</scope>
    <source>
        <strain evidence="3">NY0173</strain>
    </source>
</reference>
<dbReference type="Gene3D" id="2.10.50.10">
    <property type="entry name" value="Tumor Necrosis Factor Receptor, subunit A, domain 2"/>
    <property type="match status" value="5"/>
</dbReference>
<organism evidence="3 4">
    <name type="scientific">Kipferlia bialata</name>
    <dbReference type="NCBI Taxonomy" id="797122"/>
    <lineage>
        <taxon>Eukaryota</taxon>
        <taxon>Metamonada</taxon>
        <taxon>Carpediemonas-like organisms</taxon>
        <taxon>Kipferlia</taxon>
    </lineage>
</organism>
<dbReference type="InterPro" id="IPR011641">
    <property type="entry name" value="Tyr-kin_ephrin_A/B_rcpt-like"/>
</dbReference>
<dbReference type="Proteomes" id="UP000265618">
    <property type="component" value="Unassembled WGS sequence"/>
</dbReference>
<dbReference type="Pfam" id="PF24681">
    <property type="entry name" value="Kelch_KLHDC2_KLHL20_DRC7"/>
    <property type="match status" value="1"/>
</dbReference>
<comment type="caution">
    <text evidence="3">The sequence shown here is derived from an EMBL/GenBank/DDBJ whole genome shotgun (WGS) entry which is preliminary data.</text>
</comment>
<dbReference type="EMBL" id="BDIP01001871">
    <property type="protein sequence ID" value="GIQ85299.1"/>
    <property type="molecule type" value="Genomic_DNA"/>
</dbReference>
<dbReference type="PANTHER" id="PTHR46967:SF2">
    <property type="entry name" value="SUSHI, VON WILLEBRAND FACTOR TYPE A, EGF AND PENTRAXIN DOMAIN-CONTAINING PROTEIN 1-LIKE"/>
    <property type="match status" value="1"/>
</dbReference>
<dbReference type="InterPro" id="IPR006652">
    <property type="entry name" value="Kelch_1"/>
</dbReference>
<dbReference type="OrthoDB" id="439917at2759"/>
<dbReference type="SUPFAM" id="SSF57184">
    <property type="entry name" value="Growth factor receptor domain"/>
    <property type="match status" value="2"/>
</dbReference>
<feature type="domain" description="Tyrosine-protein kinase ephrin type A/B receptor-like" evidence="2">
    <location>
        <begin position="581"/>
        <end position="620"/>
    </location>
</feature>
<sequence>MPSAMRWTLVCLALLGVCLCAQDEWEEIAIVTPVALKDHTCTAVGDDIYVFGGSDGGAFALGDMYHLDMSDVAALDYDILTSIETGEERTMHSANYYASGNSIYVFGGYTGYYMDTLYSYSIGSDTWTERTSTPPPALRGHVSGIIGSYLYVFSGTQDGVGSTNDMYRYTLPNGPWVTVSVTVGDDGLPGVRSHAAATVLDSCLYVYGGQNTMTYTIMSDLWRYCPSLNEWEEMTPSAYNTVTPPALHSFGMVAVDSRLVISMGYTGDYPNDVTNLTHIFDVTAGVWTEVELASLPDARYRHCFATTSSYELVVLGGTDGYDVQDALLVAEFSPLSCAPGTYSPTGLTCEDCPAGSYTDEYMQYECKPCTSGHYCLEGTDTPTECPTGTWSGSLSLASSAECTDCVAGTYNSMTGQTDISACVSCEGGSYATDPSTESCTPCPAGTASSSTGATLLSACVACEAGEYAAEGSTSCSSCSAGTISTDPPSATCDDCPSGTTSLEGTDTCTDCLSGTYAASAGSPLCSPCASGTYQPSEGQASCIDCLAGRRMDIATTGSDLLVDCELCAIGTAVATSGYSGDTCPVCPAGEYQTDTGQATCDECPVGTYNPSTGSTTQDDCLSCPAGTHNDSTGGSSLADCSDCAAGVY</sequence>
<evidence type="ECO:0000259" key="2">
    <source>
        <dbReference type="Pfam" id="PF07699"/>
    </source>
</evidence>
<evidence type="ECO:0000313" key="3">
    <source>
        <dbReference type="EMBL" id="GIQ85299.1"/>
    </source>
</evidence>
<dbReference type="SMART" id="SM01411">
    <property type="entry name" value="Ephrin_rec_like"/>
    <property type="match status" value="5"/>
</dbReference>
<accession>A0A9K3CXU4</accession>
<dbReference type="Gene3D" id="2.120.10.80">
    <property type="entry name" value="Kelch-type beta propeller"/>
    <property type="match status" value="2"/>
</dbReference>
<feature type="signal peptide" evidence="1">
    <location>
        <begin position="1"/>
        <end position="20"/>
    </location>
</feature>
<name>A0A9K3CXU4_9EUKA</name>
<dbReference type="PANTHER" id="PTHR46967">
    <property type="entry name" value="INSULIN-LIKE GROWTH FACTOR BINDING PROTEIN,N-TERMINAL"/>
    <property type="match status" value="1"/>
</dbReference>
<evidence type="ECO:0000313" key="4">
    <source>
        <dbReference type="Proteomes" id="UP000265618"/>
    </source>
</evidence>
<protein>
    <recommendedName>
        <fullName evidence="2">Tyrosine-protein kinase ephrin type A/B receptor-like domain-containing protein</fullName>
    </recommendedName>
</protein>
<dbReference type="SUPFAM" id="SSF117281">
    <property type="entry name" value="Kelch motif"/>
    <property type="match status" value="2"/>
</dbReference>
<dbReference type="InterPro" id="IPR015915">
    <property type="entry name" value="Kelch-typ_b-propeller"/>
</dbReference>
<evidence type="ECO:0000256" key="1">
    <source>
        <dbReference type="SAM" id="SignalP"/>
    </source>
</evidence>
<dbReference type="InterPro" id="IPR009030">
    <property type="entry name" value="Growth_fac_rcpt_cys_sf"/>
</dbReference>
<proteinExistence type="predicted"/>